<comment type="caution">
    <text evidence="10">The sequence shown here is derived from an EMBL/GenBank/DDBJ whole genome shotgun (WGS) entry which is preliminary data.</text>
</comment>
<evidence type="ECO:0000256" key="5">
    <source>
        <dbReference type="ARBA" id="ARBA00022927"/>
    </source>
</evidence>
<name>A0AAW1RJZ7_9CHLO</name>
<dbReference type="Proteomes" id="UP001445335">
    <property type="component" value="Unassembled WGS sequence"/>
</dbReference>
<evidence type="ECO:0000313" key="10">
    <source>
        <dbReference type="EMBL" id="KAK9834018.1"/>
    </source>
</evidence>
<feature type="transmembrane region" description="Helical" evidence="9">
    <location>
        <begin position="21"/>
        <end position="49"/>
    </location>
</feature>
<proteinExistence type="inferred from homology"/>
<evidence type="ECO:0008006" key="12">
    <source>
        <dbReference type="Google" id="ProtNLM"/>
    </source>
</evidence>
<dbReference type="InterPro" id="IPR019185">
    <property type="entry name" value="Integral_membrane_SYS1-rel"/>
</dbReference>
<dbReference type="PANTHER" id="PTHR12952:SF0">
    <property type="entry name" value="PROTEIN SYS1 HOMOLOG"/>
    <property type="match status" value="1"/>
</dbReference>
<sequence length="228" mass="24517">MVHRNVLSGAMFYGAQVWDPLLILAQIVTLQCLFYLSLGALLFLFVGPWVSRLALEHCLDDRYLNFHSFLGWMVTAANVANALVAAVCLVFVVGRAKKCLDFAATLYLLHLAAVSAMSAIPSSFAWWAVNIWGMVLAAVLGEWLCLQRELQEIPIGGLGRRGRPAAVEMVRPPTAAVAVLARVQQAVGGLVRVVFRVGGRGMASAVPAPLPDGRKLGSGLEAIPEDIP</sequence>
<protein>
    <recommendedName>
        <fullName evidence="12">Protein SYS1</fullName>
    </recommendedName>
</protein>
<comment type="subcellular location">
    <subcellularLocation>
        <location evidence="1">Golgi apparatus membrane</location>
        <topology evidence="1">Multi-pass membrane protein</topology>
    </subcellularLocation>
</comment>
<dbReference type="GO" id="GO:0005802">
    <property type="term" value="C:trans-Golgi network"/>
    <property type="evidence" value="ECO:0007669"/>
    <property type="project" value="TreeGrafter"/>
</dbReference>
<evidence type="ECO:0000256" key="4">
    <source>
        <dbReference type="ARBA" id="ARBA00022692"/>
    </source>
</evidence>
<evidence type="ECO:0000256" key="3">
    <source>
        <dbReference type="ARBA" id="ARBA00022448"/>
    </source>
</evidence>
<evidence type="ECO:0000256" key="7">
    <source>
        <dbReference type="ARBA" id="ARBA00023034"/>
    </source>
</evidence>
<dbReference type="GO" id="GO:0005829">
    <property type="term" value="C:cytosol"/>
    <property type="evidence" value="ECO:0007669"/>
    <property type="project" value="GOC"/>
</dbReference>
<feature type="transmembrane region" description="Helical" evidence="9">
    <location>
        <begin position="100"/>
        <end position="120"/>
    </location>
</feature>
<dbReference type="EMBL" id="JALJOU010000034">
    <property type="protein sequence ID" value="KAK9834018.1"/>
    <property type="molecule type" value="Genomic_DNA"/>
</dbReference>
<keyword evidence="5" id="KW-0653">Protein transport</keyword>
<keyword evidence="6 9" id="KW-1133">Transmembrane helix</keyword>
<dbReference type="PANTHER" id="PTHR12952">
    <property type="entry name" value="SYS1"/>
    <property type="match status" value="1"/>
</dbReference>
<dbReference type="GO" id="GO:0000139">
    <property type="term" value="C:Golgi membrane"/>
    <property type="evidence" value="ECO:0007669"/>
    <property type="project" value="UniProtKB-SubCell"/>
</dbReference>
<dbReference type="AlphaFoldDB" id="A0AAW1RJZ7"/>
<evidence type="ECO:0000256" key="8">
    <source>
        <dbReference type="ARBA" id="ARBA00023136"/>
    </source>
</evidence>
<evidence type="ECO:0000256" key="9">
    <source>
        <dbReference type="SAM" id="Phobius"/>
    </source>
</evidence>
<keyword evidence="4 9" id="KW-0812">Transmembrane</keyword>
<evidence type="ECO:0000256" key="1">
    <source>
        <dbReference type="ARBA" id="ARBA00004653"/>
    </source>
</evidence>
<reference evidence="10 11" key="1">
    <citation type="journal article" date="2024" name="Nat. Commun.">
        <title>Phylogenomics reveals the evolutionary origins of lichenization in chlorophyte algae.</title>
        <authorList>
            <person name="Puginier C."/>
            <person name="Libourel C."/>
            <person name="Otte J."/>
            <person name="Skaloud P."/>
            <person name="Haon M."/>
            <person name="Grisel S."/>
            <person name="Petersen M."/>
            <person name="Berrin J.G."/>
            <person name="Delaux P.M."/>
            <person name="Dal Grande F."/>
            <person name="Keller J."/>
        </authorList>
    </citation>
    <scope>NUCLEOTIDE SEQUENCE [LARGE SCALE GENOMIC DNA]</scope>
    <source>
        <strain evidence="10 11">SAG 245.80</strain>
    </source>
</reference>
<keyword evidence="8 9" id="KW-0472">Membrane</keyword>
<evidence type="ECO:0000256" key="2">
    <source>
        <dbReference type="ARBA" id="ARBA00008160"/>
    </source>
</evidence>
<dbReference type="GO" id="GO:0043001">
    <property type="term" value="P:Golgi to plasma membrane protein transport"/>
    <property type="evidence" value="ECO:0007669"/>
    <property type="project" value="TreeGrafter"/>
</dbReference>
<dbReference type="Pfam" id="PF09801">
    <property type="entry name" value="SYS1"/>
    <property type="match status" value="1"/>
</dbReference>
<evidence type="ECO:0000313" key="11">
    <source>
        <dbReference type="Proteomes" id="UP001445335"/>
    </source>
</evidence>
<keyword evidence="7" id="KW-0333">Golgi apparatus</keyword>
<gene>
    <name evidence="10" type="ORF">WJX81_003396</name>
</gene>
<dbReference type="GO" id="GO:0006895">
    <property type="term" value="P:Golgi to endosome transport"/>
    <property type="evidence" value="ECO:0007669"/>
    <property type="project" value="TreeGrafter"/>
</dbReference>
<keyword evidence="11" id="KW-1185">Reference proteome</keyword>
<keyword evidence="3" id="KW-0813">Transport</keyword>
<dbReference type="GO" id="GO:0034067">
    <property type="term" value="P:protein localization to Golgi apparatus"/>
    <property type="evidence" value="ECO:0007669"/>
    <property type="project" value="TreeGrafter"/>
</dbReference>
<accession>A0AAW1RJZ7</accession>
<feature type="transmembrane region" description="Helical" evidence="9">
    <location>
        <begin position="69"/>
        <end position="93"/>
    </location>
</feature>
<evidence type="ECO:0000256" key="6">
    <source>
        <dbReference type="ARBA" id="ARBA00022989"/>
    </source>
</evidence>
<comment type="similarity">
    <text evidence="2">Belongs to the SYS1 family.</text>
</comment>
<organism evidence="10 11">
    <name type="scientific">Elliptochloris bilobata</name>
    <dbReference type="NCBI Taxonomy" id="381761"/>
    <lineage>
        <taxon>Eukaryota</taxon>
        <taxon>Viridiplantae</taxon>
        <taxon>Chlorophyta</taxon>
        <taxon>core chlorophytes</taxon>
        <taxon>Trebouxiophyceae</taxon>
        <taxon>Trebouxiophyceae incertae sedis</taxon>
        <taxon>Elliptochloris clade</taxon>
        <taxon>Elliptochloris</taxon>
    </lineage>
</organism>